<dbReference type="Gene3D" id="3.40.50.2300">
    <property type="match status" value="1"/>
</dbReference>
<dbReference type="InterPro" id="IPR001789">
    <property type="entry name" value="Sig_transdc_resp-reg_receiver"/>
</dbReference>
<feature type="domain" description="Response regulatory" evidence="3">
    <location>
        <begin position="20"/>
        <end position="135"/>
    </location>
</feature>
<feature type="modified residue" description="4-aspartylphosphate" evidence="2">
    <location>
        <position position="71"/>
    </location>
</feature>
<evidence type="ECO:0000256" key="1">
    <source>
        <dbReference type="ARBA" id="ARBA00022553"/>
    </source>
</evidence>
<name>A0A8J6Y769_9BACT</name>
<dbReference type="PROSITE" id="PS50110">
    <property type="entry name" value="RESPONSE_REGULATORY"/>
    <property type="match status" value="1"/>
</dbReference>
<dbReference type="AlphaFoldDB" id="A0A8J6Y769"/>
<evidence type="ECO:0000259" key="3">
    <source>
        <dbReference type="PROSITE" id="PS50110"/>
    </source>
</evidence>
<sequence>MELEAEGRAVEETIDQSSGTILLAEDEDFIRKLTCRILEARGYKVLMAASGTEALEVATRNMDELDLLLTDVVMPGLGGAELAVELRRSRPDLPVLYMSGYAFEALDLEELGDGESYLPKPFTSDVLLKEIGRMLAKAG</sequence>
<dbReference type="PANTHER" id="PTHR44591:SF18">
    <property type="entry name" value="REGULATORY PROTEIN"/>
    <property type="match status" value="1"/>
</dbReference>
<dbReference type="Proteomes" id="UP000648239">
    <property type="component" value="Unassembled WGS sequence"/>
</dbReference>
<evidence type="ECO:0000313" key="5">
    <source>
        <dbReference type="Proteomes" id="UP000648239"/>
    </source>
</evidence>
<keyword evidence="1 2" id="KW-0597">Phosphoprotein</keyword>
<dbReference type="Pfam" id="PF00072">
    <property type="entry name" value="Response_reg"/>
    <property type="match status" value="1"/>
</dbReference>
<organism evidence="4 5">
    <name type="scientific">Candidatus Polarisedimenticola svalbardensis</name>
    <dbReference type="NCBI Taxonomy" id="2886004"/>
    <lineage>
        <taxon>Bacteria</taxon>
        <taxon>Pseudomonadati</taxon>
        <taxon>Acidobacteriota</taxon>
        <taxon>Candidatus Polarisedimenticolia</taxon>
        <taxon>Candidatus Polarisedimenticolales</taxon>
        <taxon>Candidatus Polarisedimenticolaceae</taxon>
        <taxon>Candidatus Polarisedimenticola</taxon>
    </lineage>
</organism>
<dbReference type="EMBL" id="JACXWD010000007">
    <property type="protein sequence ID" value="MBD3867181.1"/>
    <property type="molecule type" value="Genomic_DNA"/>
</dbReference>
<dbReference type="InterPro" id="IPR050595">
    <property type="entry name" value="Bact_response_regulator"/>
</dbReference>
<dbReference type="InterPro" id="IPR011006">
    <property type="entry name" value="CheY-like_superfamily"/>
</dbReference>
<gene>
    <name evidence="4" type="ORF">IFK94_03565</name>
</gene>
<proteinExistence type="predicted"/>
<protein>
    <submittedName>
        <fullName evidence="4">Response regulator</fullName>
    </submittedName>
</protein>
<dbReference type="GO" id="GO:0000160">
    <property type="term" value="P:phosphorelay signal transduction system"/>
    <property type="evidence" value="ECO:0007669"/>
    <property type="project" value="InterPro"/>
</dbReference>
<evidence type="ECO:0000313" key="4">
    <source>
        <dbReference type="EMBL" id="MBD3867181.1"/>
    </source>
</evidence>
<dbReference type="SMART" id="SM00448">
    <property type="entry name" value="REC"/>
    <property type="match status" value="1"/>
</dbReference>
<accession>A0A8J6Y769</accession>
<evidence type="ECO:0000256" key="2">
    <source>
        <dbReference type="PROSITE-ProRule" id="PRU00169"/>
    </source>
</evidence>
<dbReference type="PANTHER" id="PTHR44591">
    <property type="entry name" value="STRESS RESPONSE REGULATOR PROTEIN 1"/>
    <property type="match status" value="1"/>
</dbReference>
<reference evidence="4 5" key="1">
    <citation type="submission" date="2020-08" db="EMBL/GenBank/DDBJ databases">
        <title>Acidobacteriota in marine sediments use diverse sulfur dissimilation pathways.</title>
        <authorList>
            <person name="Wasmund K."/>
        </authorList>
    </citation>
    <scope>NUCLEOTIDE SEQUENCE [LARGE SCALE GENOMIC DNA]</scope>
    <source>
        <strain evidence="4">MAG AM4</strain>
    </source>
</reference>
<comment type="caution">
    <text evidence="4">The sequence shown here is derived from an EMBL/GenBank/DDBJ whole genome shotgun (WGS) entry which is preliminary data.</text>
</comment>
<dbReference type="SUPFAM" id="SSF52172">
    <property type="entry name" value="CheY-like"/>
    <property type="match status" value="1"/>
</dbReference>